<dbReference type="KEGG" id="seqo:SE1039_00370"/>
<dbReference type="Proteomes" id="UP001152422">
    <property type="component" value="Unassembled WGS sequence"/>
</dbReference>
<keyword evidence="1" id="KW-0678">Repressor</keyword>
<evidence type="ECO:0000256" key="4">
    <source>
        <dbReference type="ARBA" id="ARBA00023163"/>
    </source>
</evidence>
<dbReference type="AlphaFoldDB" id="A0A9X4QYV6"/>
<proteinExistence type="predicted"/>
<sequence>MKTVKEVSKAVDISEHTVRYYADCELIPSLIRNKNNQRLFNQQSINWLIGIKHLRKCGMSIKEIKDYVHLSLQGDSTIKERYDMFLDLKNIASKQLEEAKERVHFLENKVTHYESIVNGSIPDDTAPNKWKK</sequence>
<comment type="caution">
    <text evidence="7">The sequence shown here is derived from an EMBL/GenBank/DDBJ whole genome shotgun (WGS) entry which is preliminary data.</text>
</comment>
<dbReference type="PANTHER" id="PTHR30204:SF69">
    <property type="entry name" value="MERR-FAMILY TRANSCRIPTIONAL REGULATOR"/>
    <property type="match status" value="1"/>
</dbReference>
<dbReference type="InterPro" id="IPR009061">
    <property type="entry name" value="DNA-bd_dom_put_sf"/>
</dbReference>
<accession>A0A9X4QYV6</accession>
<keyword evidence="4" id="KW-0804">Transcription</keyword>
<dbReference type="Pfam" id="PF13411">
    <property type="entry name" value="MerR_1"/>
    <property type="match status" value="1"/>
</dbReference>
<keyword evidence="5" id="KW-0175">Coiled coil</keyword>
<dbReference type="EMBL" id="JAMBQA010000003">
    <property type="protein sequence ID" value="MDG0846070.1"/>
    <property type="molecule type" value="Genomic_DNA"/>
</dbReference>
<feature type="coiled-coil region" evidence="5">
    <location>
        <begin position="89"/>
        <end position="116"/>
    </location>
</feature>
<evidence type="ECO:0000259" key="6">
    <source>
        <dbReference type="PROSITE" id="PS50937"/>
    </source>
</evidence>
<name>A0A9X4QYV6_9STAP</name>
<dbReference type="InterPro" id="IPR047057">
    <property type="entry name" value="MerR_fam"/>
</dbReference>
<feature type="domain" description="HTH merR-type" evidence="6">
    <location>
        <begin position="1"/>
        <end position="70"/>
    </location>
</feature>
<dbReference type="CDD" id="cd01109">
    <property type="entry name" value="HTH_YyaN"/>
    <property type="match status" value="1"/>
</dbReference>
<keyword evidence="2" id="KW-0805">Transcription regulation</keyword>
<dbReference type="PROSITE" id="PS50937">
    <property type="entry name" value="HTH_MERR_2"/>
    <property type="match status" value="1"/>
</dbReference>
<dbReference type="PANTHER" id="PTHR30204">
    <property type="entry name" value="REDOX-CYCLING DRUG-SENSING TRANSCRIPTIONAL ACTIVATOR SOXR"/>
    <property type="match status" value="1"/>
</dbReference>
<evidence type="ECO:0000256" key="1">
    <source>
        <dbReference type="ARBA" id="ARBA00022491"/>
    </source>
</evidence>
<organism evidence="7 8">
    <name type="scientific">Staphylococcus equorum</name>
    <dbReference type="NCBI Taxonomy" id="246432"/>
    <lineage>
        <taxon>Bacteria</taxon>
        <taxon>Bacillati</taxon>
        <taxon>Bacillota</taxon>
        <taxon>Bacilli</taxon>
        <taxon>Bacillales</taxon>
        <taxon>Staphylococcaceae</taxon>
        <taxon>Staphylococcus</taxon>
    </lineage>
</organism>
<evidence type="ECO:0000313" key="7">
    <source>
        <dbReference type="EMBL" id="MDG0846070.1"/>
    </source>
</evidence>
<dbReference type="SMART" id="SM00422">
    <property type="entry name" value="HTH_MERR"/>
    <property type="match status" value="1"/>
</dbReference>
<evidence type="ECO:0000256" key="2">
    <source>
        <dbReference type="ARBA" id="ARBA00023015"/>
    </source>
</evidence>
<keyword evidence="3" id="KW-0238">DNA-binding</keyword>
<dbReference type="SUPFAM" id="SSF46955">
    <property type="entry name" value="Putative DNA-binding domain"/>
    <property type="match status" value="1"/>
</dbReference>
<dbReference type="GO" id="GO:0003700">
    <property type="term" value="F:DNA-binding transcription factor activity"/>
    <property type="evidence" value="ECO:0007669"/>
    <property type="project" value="InterPro"/>
</dbReference>
<protein>
    <submittedName>
        <fullName evidence="7">MerR family transcriptional regulator</fullName>
    </submittedName>
</protein>
<evidence type="ECO:0000256" key="5">
    <source>
        <dbReference type="SAM" id="Coils"/>
    </source>
</evidence>
<gene>
    <name evidence="7" type="ORF">M4L89_07505</name>
</gene>
<evidence type="ECO:0000313" key="8">
    <source>
        <dbReference type="Proteomes" id="UP001152422"/>
    </source>
</evidence>
<reference evidence="7" key="1">
    <citation type="submission" date="2022-05" db="EMBL/GenBank/DDBJ databases">
        <title>Comparative genomics of Staphylococcus equorum isolates.</title>
        <authorList>
            <person name="Luelf R.H."/>
        </authorList>
    </citation>
    <scope>NUCLEOTIDE SEQUENCE</scope>
    <source>
        <strain evidence="7">TMW 2.2497</strain>
    </source>
</reference>
<dbReference type="GO" id="GO:0003677">
    <property type="term" value="F:DNA binding"/>
    <property type="evidence" value="ECO:0007669"/>
    <property type="project" value="UniProtKB-KW"/>
</dbReference>
<dbReference type="RefSeq" id="WP_056935098.1">
    <property type="nucleotide sequence ID" value="NZ_CP013114.1"/>
</dbReference>
<dbReference type="Gene3D" id="1.10.1660.10">
    <property type="match status" value="1"/>
</dbReference>
<evidence type="ECO:0000256" key="3">
    <source>
        <dbReference type="ARBA" id="ARBA00023125"/>
    </source>
</evidence>
<keyword evidence="8" id="KW-1185">Reference proteome</keyword>
<dbReference type="InterPro" id="IPR000551">
    <property type="entry name" value="MerR-type_HTH_dom"/>
</dbReference>